<comment type="cofactor">
    <cofactor evidence="11">
        <name>Zn(2+)</name>
        <dbReference type="ChEBI" id="CHEBI:29105"/>
    </cofactor>
    <text evidence="11">Binds 1 zinc ion per subunit.</text>
</comment>
<feature type="transmembrane region" description="Helical" evidence="13">
    <location>
        <begin position="163"/>
        <end position="179"/>
    </location>
</feature>
<dbReference type="GO" id="GO:0005886">
    <property type="term" value="C:plasma membrane"/>
    <property type="evidence" value="ECO:0007669"/>
    <property type="project" value="UniProtKB-SubCell"/>
</dbReference>
<reference evidence="15 16" key="1">
    <citation type="submission" date="2019-06" db="EMBL/GenBank/DDBJ databases">
        <title>Description of Kitasatospora acidophila sp. nov. isolated from pine grove soil, and reclassification of Streptomyces novaecaesareae to Kitasatospora novaeceasareae comb. nov.</title>
        <authorList>
            <person name="Kim M.J."/>
        </authorList>
    </citation>
    <scope>NUCLEOTIDE SEQUENCE [LARGE SCALE GENOMIC DNA]</scope>
    <source>
        <strain evidence="15 16">MMS16-CNU292</strain>
    </source>
</reference>
<keyword evidence="10 13" id="KW-0472">Membrane</keyword>
<accession>A0A540W6N9</accession>
<proteinExistence type="inferred from homology"/>
<evidence type="ECO:0000256" key="6">
    <source>
        <dbReference type="ARBA" id="ARBA00022801"/>
    </source>
</evidence>
<keyword evidence="4 13" id="KW-0812">Transmembrane</keyword>
<evidence type="ECO:0000256" key="12">
    <source>
        <dbReference type="SAM" id="MobiDB-lite"/>
    </source>
</evidence>
<feature type="domain" description="Peptidase M48" evidence="14">
    <location>
        <begin position="56"/>
        <end position="222"/>
    </location>
</feature>
<evidence type="ECO:0000256" key="4">
    <source>
        <dbReference type="ARBA" id="ARBA00022692"/>
    </source>
</evidence>
<evidence type="ECO:0000256" key="1">
    <source>
        <dbReference type="ARBA" id="ARBA00004651"/>
    </source>
</evidence>
<evidence type="ECO:0000256" key="10">
    <source>
        <dbReference type="ARBA" id="ARBA00023136"/>
    </source>
</evidence>
<comment type="similarity">
    <text evidence="11">Belongs to the peptidase M48 family.</text>
</comment>
<keyword evidence="3 11" id="KW-0645">Protease</keyword>
<evidence type="ECO:0000256" key="8">
    <source>
        <dbReference type="ARBA" id="ARBA00022989"/>
    </source>
</evidence>
<comment type="subcellular location">
    <subcellularLocation>
        <location evidence="1">Cell membrane</location>
        <topology evidence="1">Multi-pass membrane protein</topology>
    </subcellularLocation>
</comment>
<protein>
    <submittedName>
        <fullName evidence="15">M48 family metalloprotease</fullName>
    </submittedName>
</protein>
<feature type="compositionally biased region" description="Basic and acidic residues" evidence="12">
    <location>
        <begin position="300"/>
        <end position="322"/>
    </location>
</feature>
<evidence type="ECO:0000256" key="5">
    <source>
        <dbReference type="ARBA" id="ARBA00022723"/>
    </source>
</evidence>
<name>A0A540W6N9_9ACTN</name>
<sequence length="322" mass="34884">MALISLVVVAVVSSMVPLAGAFVPLVWLLSGPLVFNSRVEAVIARHLLGMRRPEPADAQRLAEVWGEVTRRAGVRPDTYELWIQERAELNATAAAGHIVGVTRHAMDRLPNSQLAAVLAHELGHHVGGHTWAGLLVDWYALPARTAGRLIAVVLSKTLKAKPACGGCLLVMVVWFVAFLSFFQGLWWLVLSVAVAPLMISWLHRRAESRADDYAAGLGFGAELKAVLRQELQSRPAPAPGSVARTHGWPPHPGAPYSPQAPWPPAPPQTPGWPPHPANSPFAAKPAKPDPAQVLARAAHRNVEARLKHLGRSEREPREPMGR</sequence>
<keyword evidence="8 13" id="KW-1133">Transmembrane helix</keyword>
<evidence type="ECO:0000256" key="9">
    <source>
        <dbReference type="ARBA" id="ARBA00023049"/>
    </source>
</evidence>
<evidence type="ECO:0000259" key="14">
    <source>
        <dbReference type="Pfam" id="PF01435"/>
    </source>
</evidence>
<feature type="compositionally biased region" description="Pro residues" evidence="12">
    <location>
        <begin position="249"/>
        <end position="277"/>
    </location>
</feature>
<dbReference type="OrthoDB" id="3474767at2"/>
<dbReference type="PANTHER" id="PTHR43221">
    <property type="entry name" value="PROTEASE HTPX"/>
    <property type="match status" value="1"/>
</dbReference>
<dbReference type="Gene3D" id="3.30.2010.10">
    <property type="entry name" value="Metalloproteases ('zincins'), catalytic domain"/>
    <property type="match status" value="1"/>
</dbReference>
<dbReference type="GO" id="GO:0006508">
    <property type="term" value="P:proteolysis"/>
    <property type="evidence" value="ECO:0007669"/>
    <property type="project" value="UniProtKB-KW"/>
</dbReference>
<keyword evidence="2" id="KW-1003">Cell membrane</keyword>
<keyword evidence="5" id="KW-0479">Metal-binding</keyword>
<keyword evidence="7 11" id="KW-0862">Zinc</keyword>
<feature type="compositionally biased region" description="Low complexity" evidence="12">
    <location>
        <begin position="280"/>
        <end position="291"/>
    </location>
</feature>
<dbReference type="InterPro" id="IPR001915">
    <property type="entry name" value="Peptidase_M48"/>
</dbReference>
<feature type="transmembrane region" description="Helical" evidence="13">
    <location>
        <begin position="6"/>
        <end position="29"/>
    </location>
</feature>
<dbReference type="InterPro" id="IPR050083">
    <property type="entry name" value="HtpX_protease"/>
</dbReference>
<organism evidence="15 16">
    <name type="scientific">Kitasatospora acidiphila</name>
    <dbReference type="NCBI Taxonomy" id="2567942"/>
    <lineage>
        <taxon>Bacteria</taxon>
        <taxon>Bacillati</taxon>
        <taxon>Actinomycetota</taxon>
        <taxon>Actinomycetes</taxon>
        <taxon>Kitasatosporales</taxon>
        <taxon>Streptomycetaceae</taxon>
        <taxon>Kitasatospora</taxon>
    </lineage>
</organism>
<evidence type="ECO:0000256" key="13">
    <source>
        <dbReference type="SAM" id="Phobius"/>
    </source>
</evidence>
<dbReference type="GO" id="GO:0004222">
    <property type="term" value="F:metalloendopeptidase activity"/>
    <property type="evidence" value="ECO:0007669"/>
    <property type="project" value="InterPro"/>
</dbReference>
<dbReference type="AlphaFoldDB" id="A0A540W6N9"/>
<evidence type="ECO:0000256" key="7">
    <source>
        <dbReference type="ARBA" id="ARBA00022833"/>
    </source>
</evidence>
<dbReference type="Proteomes" id="UP000319103">
    <property type="component" value="Unassembled WGS sequence"/>
</dbReference>
<gene>
    <name evidence="15" type="ORF">E6W39_23240</name>
</gene>
<evidence type="ECO:0000256" key="3">
    <source>
        <dbReference type="ARBA" id="ARBA00022670"/>
    </source>
</evidence>
<dbReference type="GO" id="GO:0046872">
    <property type="term" value="F:metal ion binding"/>
    <property type="evidence" value="ECO:0007669"/>
    <property type="project" value="UniProtKB-KW"/>
</dbReference>
<feature type="region of interest" description="Disordered" evidence="12">
    <location>
        <begin position="234"/>
        <end position="322"/>
    </location>
</feature>
<dbReference type="Pfam" id="PF01435">
    <property type="entry name" value="Peptidase_M48"/>
    <property type="match status" value="1"/>
</dbReference>
<evidence type="ECO:0000313" key="15">
    <source>
        <dbReference type="EMBL" id="TQF04607.1"/>
    </source>
</evidence>
<evidence type="ECO:0000256" key="2">
    <source>
        <dbReference type="ARBA" id="ARBA00022475"/>
    </source>
</evidence>
<keyword evidence="16" id="KW-1185">Reference proteome</keyword>
<evidence type="ECO:0000256" key="11">
    <source>
        <dbReference type="RuleBase" id="RU003983"/>
    </source>
</evidence>
<evidence type="ECO:0000313" key="16">
    <source>
        <dbReference type="Proteomes" id="UP000319103"/>
    </source>
</evidence>
<dbReference type="PANTHER" id="PTHR43221:SF1">
    <property type="entry name" value="PROTEASE HTPX"/>
    <property type="match status" value="1"/>
</dbReference>
<dbReference type="EMBL" id="VIGB01000003">
    <property type="protein sequence ID" value="TQF04607.1"/>
    <property type="molecule type" value="Genomic_DNA"/>
</dbReference>
<comment type="caution">
    <text evidence="15">The sequence shown here is derived from an EMBL/GenBank/DDBJ whole genome shotgun (WGS) entry which is preliminary data.</text>
</comment>
<keyword evidence="6 11" id="KW-0378">Hydrolase</keyword>
<keyword evidence="9 11" id="KW-0482">Metalloprotease</keyword>